<dbReference type="RefSeq" id="WP_149266921.1">
    <property type="nucleotide sequence ID" value="NZ_VFJB01000007.1"/>
</dbReference>
<dbReference type="GO" id="GO:0003677">
    <property type="term" value="F:DNA binding"/>
    <property type="evidence" value="ECO:0007669"/>
    <property type="project" value="InterPro"/>
</dbReference>
<dbReference type="InterPro" id="IPR018330">
    <property type="entry name" value="RecT_fam"/>
</dbReference>
<evidence type="ECO:0000313" key="1">
    <source>
        <dbReference type="EMBL" id="KAA0257540.1"/>
    </source>
</evidence>
<dbReference type="AlphaFoldDB" id="A0A5A8F266"/>
<dbReference type="Proteomes" id="UP000322876">
    <property type="component" value="Unassembled WGS sequence"/>
</dbReference>
<gene>
    <name evidence="1" type="primary">bet</name>
    <name evidence="1" type="ORF">FHQ18_09360</name>
</gene>
<evidence type="ECO:0000313" key="2">
    <source>
        <dbReference type="Proteomes" id="UP000322876"/>
    </source>
</evidence>
<accession>A0A5A8F266</accession>
<dbReference type="NCBIfam" id="TIGR01913">
    <property type="entry name" value="bet_lambda"/>
    <property type="match status" value="1"/>
</dbReference>
<dbReference type="Pfam" id="PF03837">
    <property type="entry name" value="RecT"/>
    <property type="match status" value="1"/>
</dbReference>
<dbReference type="EMBL" id="VFJB01000007">
    <property type="protein sequence ID" value="KAA0257540.1"/>
    <property type="molecule type" value="Genomic_DNA"/>
</dbReference>
<organism evidence="1 2">
    <name type="scientific">Deferribacter autotrophicus</name>
    <dbReference type="NCBI Taxonomy" id="500465"/>
    <lineage>
        <taxon>Bacteria</taxon>
        <taxon>Pseudomonadati</taxon>
        <taxon>Deferribacterota</taxon>
        <taxon>Deferribacteres</taxon>
        <taxon>Deferribacterales</taxon>
        <taxon>Deferribacteraceae</taxon>
        <taxon>Deferribacter</taxon>
    </lineage>
</organism>
<dbReference type="InterPro" id="IPR010183">
    <property type="entry name" value="Phage_lambda_Bet"/>
</dbReference>
<name>A0A5A8F266_9BACT</name>
<comment type="caution">
    <text evidence="1">The sequence shown here is derived from an EMBL/GenBank/DDBJ whole genome shotgun (WGS) entry which is preliminary data.</text>
</comment>
<dbReference type="OrthoDB" id="7889018at2"/>
<reference evidence="1 2" key="1">
    <citation type="submission" date="2019-06" db="EMBL/GenBank/DDBJ databases">
        <title>Genomic insights into carbon and energy metabolism of Deferribacter autotrophicus revealed new metabolic traits in the phylum Deferribacteres.</title>
        <authorList>
            <person name="Slobodkin A.I."/>
            <person name="Slobodkina G.B."/>
            <person name="Allioux M."/>
            <person name="Alain K."/>
            <person name="Jebbar M."/>
            <person name="Shadrin V."/>
            <person name="Kublanov I.V."/>
            <person name="Toshchakov S.V."/>
            <person name="Bonch-Osmolovskaya E.A."/>
        </authorList>
    </citation>
    <scope>NUCLEOTIDE SEQUENCE [LARGE SCALE GENOMIC DNA]</scope>
    <source>
        <strain evidence="1 2">SL50</strain>
    </source>
</reference>
<protein>
    <submittedName>
        <fullName evidence="1">Phage recombination protein Bet</fullName>
    </submittedName>
</protein>
<dbReference type="GO" id="GO:0006310">
    <property type="term" value="P:DNA recombination"/>
    <property type="evidence" value="ECO:0007669"/>
    <property type="project" value="InterPro"/>
</dbReference>
<proteinExistence type="predicted"/>
<sequence>MSNVVKLEKSFNEKELEVIKKQFFPSNTSKEEMEYCLAVAKTFGLNPITKEIHFVPRKQQVNGKWIEKVEPLVGRDGFLSIAHKSGQLAGMKTESYIKEVPTLENSKWVIKPDLVARCEVYRKDSDKPFVVEVRYSEYVQYTKDGKPTRFWQKMPDTMLKKVAESQALRKAFNISGIYAAEEVGIGTYSENGDLIIDTEVEITQEDKPTELSKGYIDPDEIIEAFKALGFDAAFGKNRDRIYVRGNFYNKPAAKKLLEMYNFTKTKEKNVYCLRIA</sequence>
<keyword evidence="2" id="KW-1185">Reference proteome</keyword>